<evidence type="ECO:0000313" key="2">
    <source>
        <dbReference type="EMBL" id="KAK9701591.1"/>
    </source>
</evidence>
<dbReference type="InterPro" id="IPR005312">
    <property type="entry name" value="DUF1759"/>
</dbReference>
<gene>
    <name evidence="2" type="ORF">QE152_g30477</name>
</gene>
<keyword evidence="3" id="KW-1185">Reference proteome</keyword>
<comment type="caution">
    <text evidence="2">The sequence shown here is derived from an EMBL/GenBank/DDBJ whole genome shotgun (WGS) entry which is preliminary data.</text>
</comment>
<reference evidence="2 3" key="1">
    <citation type="journal article" date="2024" name="BMC Genomics">
        <title>De novo assembly and annotation of Popillia japonica's genome with initial clues to its potential as an invasive pest.</title>
        <authorList>
            <person name="Cucini C."/>
            <person name="Boschi S."/>
            <person name="Funari R."/>
            <person name="Cardaioli E."/>
            <person name="Iannotti N."/>
            <person name="Marturano G."/>
            <person name="Paoli F."/>
            <person name="Bruttini M."/>
            <person name="Carapelli A."/>
            <person name="Frati F."/>
            <person name="Nardi F."/>
        </authorList>
    </citation>
    <scope>NUCLEOTIDE SEQUENCE [LARGE SCALE GENOMIC DNA]</scope>
    <source>
        <strain evidence="2">DMR45628</strain>
    </source>
</reference>
<name>A0AAW1JE07_POPJA</name>
<evidence type="ECO:0000256" key="1">
    <source>
        <dbReference type="SAM" id="MobiDB-lite"/>
    </source>
</evidence>
<protein>
    <submittedName>
        <fullName evidence="2">Uncharacterized protein</fullName>
    </submittedName>
</protein>
<evidence type="ECO:0000313" key="3">
    <source>
        <dbReference type="Proteomes" id="UP001458880"/>
    </source>
</evidence>
<dbReference type="Proteomes" id="UP001458880">
    <property type="component" value="Unassembled WGS sequence"/>
</dbReference>
<feature type="region of interest" description="Disordered" evidence="1">
    <location>
        <begin position="71"/>
        <end position="93"/>
    </location>
</feature>
<proteinExistence type="predicted"/>
<accession>A0AAW1JE07</accession>
<sequence length="318" mass="36269">MCLFPKLRYKNTQEGYEAFYDPVTKKGWLNTRISLEFTLMYPNAEEFIATFSNYPPIIRVVYQKTVTNPNNSLLQSNPVDDSEETRKRKKQAPQQTATAKLMTYLIARNDDQAVTSTQYPVNAFLTGIAPTLKTLNAFYLNLAKLEILYTVQQYEIKCCEEHSHHRVFPNLLRCVTPQCDQHSISSNSTPNQLLSPAEILQEHPVYQGQHEPPVLSSSNGLLPNYCEEGTAAQRIQSMEFSGVNYIIAWELMCQRYNNPGLLVNNHVQGLFSLPNLAKESSADLRILISNIAKHLRSFEVLILRKLDEKATEVCHLLK</sequence>
<dbReference type="AlphaFoldDB" id="A0AAW1JE07"/>
<dbReference type="EMBL" id="JASPKY010000411">
    <property type="protein sequence ID" value="KAK9701591.1"/>
    <property type="molecule type" value="Genomic_DNA"/>
</dbReference>
<dbReference type="Pfam" id="PF03564">
    <property type="entry name" value="DUF1759"/>
    <property type="match status" value="1"/>
</dbReference>
<organism evidence="2 3">
    <name type="scientific">Popillia japonica</name>
    <name type="common">Japanese beetle</name>
    <dbReference type="NCBI Taxonomy" id="7064"/>
    <lineage>
        <taxon>Eukaryota</taxon>
        <taxon>Metazoa</taxon>
        <taxon>Ecdysozoa</taxon>
        <taxon>Arthropoda</taxon>
        <taxon>Hexapoda</taxon>
        <taxon>Insecta</taxon>
        <taxon>Pterygota</taxon>
        <taxon>Neoptera</taxon>
        <taxon>Endopterygota</taxon>
        <taxon>Coleoptera</taxon>
        <taxon>Polyphaga</taxon>
        <taxon>Scarabaeiformia</taxon>
        <taxon>Scarabaeidae</taxon>
        <taxon>Rutelinae</taxon>
        <taxon>Popillia</taxon>
    </lineage>
</organism>